<keyword evidence="4" id="KW-0472">Membrane</keyword>
<feature type="domain" description="HAMP" evidence="6">
    <location>
        <begin position="227"/>
        <end position="282"/>
    </location>
</feature>
<evidence type="ECO:0000256" key="2">
    <source>
        <dbReference type="ARBA" id="ARBA00029447"/>
    </source>
</evidence>
<dbReference type="GO" id="GO:0007165">
    <property type="term" value="P:signal transduction"/>
    <property type="evidence" value="ECO:0007669"/>
    <property type="project" value="UniProtKB-KW"/>
</dbReference>
<comment type="similarity">
    <text evidence="2">Belongs to the methyl-accepting chemotaxis (MCP) protein family.</text>
</comment>
<reference evidence="7 8" key="1">
    <citation type="submission" date="2019-03" db="EMBL/GenBank/DDBJ databases">
        <title>Genomic Encyclopedia of Type Strains, Phase IV (KMG-IV): sequencing the most valuable type-strain genomes for metagenomic binning, comparative biology and taxonomic classification.</title>
        <authorList>
            <person name="Goeker M."/>
        </authorList>
    </citation>
    <scope>NUCLEOTIDE SEQUENCE [LARGE SCALE GENOMIC DNA]</scope>
    <source>
        <strain evidence="7 8">DSM 25964</strain>
    </source>
</reference>
<dbReference type="PROSITE" id="PS50111">
    <property type="entry name" value="CHEMOTAXIS_TRANSDUC_2"/>
    <property type="match status" value="1"/>
</dbReference>
<keyword evidence="1 3" id="KW-0807">Transducer</keyword>
<name>A0A4R8M2R6_9BACT</name>
<dbReference type="SMART" id="SM00283">
    <property type="entry name" value="MA"/>
    <property type="match status" value="1"/>
</dbReference>
<evidence type="ECO:0000259" key="5">
    <source>
        <dbReference type="PROSITE" id="PS50111"/>
    </source>
</evidence>
<dbReference type="Pfam" id="PF12729">
    <property type="entry name" value="4HB_MCP_1"/>
    <property type="match status" value="1"/>
</dbReference>
<keyword evidence="4" id="KW-1133">Transmembrane helix</keyword>
<dbReference type="InterPro" id="IPR003660">
    <property type="entry name" value="HAMP_dom"/>
</dbReference>
<organism evidence="7 8">
    <name type="scientific">Aminivibrio pyruvatiphilus</name>
    <dbReference type="NCBI Taxonomy" id="1005740"/>
    <lineage>
        <taxon>Bacteria</taxon>
        <taxon>Thermotogati</taxon>
        <taxon>Synergistota</taxon>
        <taxon>Synergistia</taxon>
        <taxon>Synergistales</taxon>
        <taxon>Aminobacteriaceae</taxon>
        <taxon>Aminivibrio</taxon>
    </lineage>
</organism>
<keyword evidence="8" id="KW-1185">Reference proteome</keyword>
<evidence type="ECO:0000313" key="7">
    <source>
        <dbReference type="EMBL" id="TDY59473.1"/>
    </source>
</evidence>
<evidence type="ECO:0000256" key="4">
    <source>
        <dbReference type="SAM" id="Phobius"/>
    </source>
</evidence>
<dbReference type="Proteomes" id="UP000295066">
    <property type="component" value="Unassembled WGS sequence"/>
</dbReference>
<keyword evidence="4" id="KW-0812">Transmembrane</keyword>
<dbReference type="PROSITE" id="PS50885">
    <property type="entry name" value="HAMP"/>
    <property type="match status" value="1"/>
</dbReference>
<evidence type="ECO:0000313" key="8">
    <source>
        <dbReference type="Proteomes" id="UP000295066"/>
    </source>
</evidence>
<dbReference type="Pfam" id="PF00015">
    <property type="entry name" value="MCPsignal"/>
    <property type="match status" value="1"/>
</dbReference>
<dbReference type="InterPro" id="IPR024478">
    <property type="entry name" value="HlyB_4HB_MCP"/>
</dbReference>
<sequence length="559" mass="60921">MAWRDMGIRKKLAVGFGAVVLIAVILGAAGVSGISRLSDDMAYVGETRLPDILSFSRLNYLRMIIRAESLEGLRAEDSSSRDTDVRRILDRRARAWEDIDKTWKNVLETKRHTKKGEQLLEILKVQFDSWRRLHAEMDRILEEISRAQSEERKNLLFGDYAELYARILPVSDQMGRAFDDITEHNRTVTLDIIQKDLERGALLERVSLFALIAGVLAALVLTAVISKSVSEPLVRGVELLSRIRKGDLTGSVPESLRNRKDEAGMLARALHDVMEDLRSQISEIREVTSSLAASAAQISASVSEVAAGAEESSVAVVETTATMEEVRTTAEVTTKKSREVAEHAQQGLQLVQQGKAATDALFEAMKNIGDQMGSIAETIVRLSEQSQEVGEITGTVEDLAEQSNLLAVNAAVEAAKAGEQGRGFSVVAQEIKSLAEQSKQSAREVQRILRDIQKATGAAVMAIEQGSKAVDRGAKEAAPSRESVLALSRRFTESAQSAAQIAAANNELLSGIGQVAQAMENIREAGEQNVMGMKELESAAASLRDMGRRLAALVEGYRI</sequence>
<protein>
    <submittedName>
        <fullName evidence="7">Methyl-accepting chemotaxis protein</fullName>
    </submittedName>
</protein>
<dbReference type="PANTHER" id="PTHR32089">
    <property type="entry name" value="METHYL-ACCEPTING CHEMOTAXIS PROTEIN MCPB"/>
    <property type="match status" value="1"/>
</dbReference>
<evidence type="ECO:0000259" key="6">
    <source>
        <dbReference type="PROSITE" id="PS50885"/>
    </source>
</evidence>
<feature type="transmembrane region" description="Helical" evidence="4">
    <location>
        <begin position="12"/>
        <end position="34"/>
    </location>
</feature>
<dbReference type="Gene3D" id="1.10.287.950">
    <property type="entry name" value="Methyl-accepting chemotaxis protein"/>
    <property type="match status" value="1"/>
</dbReference>
<proteinExistence type="inferred from homology"/>
<evidence type="ECO:0000256" key="1">
    <source>
        <dbReference type="ARBA" id="ARBA00023224"/>
    </source>
</evidence>
<evidence type="ECO:0000256" key="3">
    <source>
        <dbReference type="PROSITE-ProRule" id="PRU00284"/>
    </source>
</evidence>
<dbReference type="RefSeq" id="WP_166670128.1">
    <property type="nucleotide sequence ID" value="NZ_SORI01000013.1"/>
</dbReference>
<accession>A0A4R8M2R6</accession>
<feature type="domain" description="Methyl-accepting transducer" evidence="5">
    <location>
        <begin position="287"/>
        <end position="523"/>
    </location>
</feature>
<gene>
    <name evidence="7" type="ORF">C8D99_11350</name>
</gene>
<dbReference type="EMBL" id="SORI01000013">
    <property type="protein sequence ID" value="TDY59473.1"/>
    <property type="molecule type" value="Genomic_DNA"/>
</dbReference>
<dbReference type="AlphaFoldDB" id="A0A4R8M2R6"/>
<dbReference type="SUPFAM" id="SSF58104">
    <property type="entry name" value="Methyl-accepting chemotaxis protein (MCP) signaling domain"/>
    <property type="match status" value="1"/>
</dbReference>
<dbReference type="PANTHER" id="PTHR32089:SF112">
    <property type="entry name" value="LYSOZYME-LIKE PROTEIN-RELATED"/>
    <property type="match status" value="1"/>
</dbReference>
<dbReference type="GO" id="GO:0016020">
    <property type="term" value="C:membrane"/>
    <property type="evidence" value="ECO:0007669"/>
    <property type="project" value="InterPro"/>
</dbReference>
<dbReference type="InterPro" id="IPR004089">
    <property type="entry name" value="MCPsignal_dom"/>
</dbReference>
<dbReference type="SMART" id="SM00304">
    <property type="entry name" value="HAMP"/>
    <property type="match status" value="1"/>
</dbReference>
<comment type="caution">
    <text evidence="7">The sequence shown here is derived from an EMBL/GenBank/DDBJ whole genome shotgun (WGS) entry which is preliminary data.</text>
</comment>